<dbReference type="AlphaFoldDB" id="A0A5N6HD56"/>
<protein>
    <submittedName>
        <fullName evidence="1">Uncharacterized protein</fullName>
    </submittedName>
</protein>
<accession>A0A5N6HD56</accession>
<sequence length="108" mass="12514">MSVEQRLITRGALDSIPARTSYLGQAVFQVPLYRNQEKLYHARRPHKKSRGGCLTCKKRRVKVRMSSLTTVSKLILNMSVVRRGQTSLRQMPEIRRIVQLLYCAWKGL</sequence>
<gene>
    <name evidence="1" type="ORF">BDV35DRAFT_339249</name>
</gene>
<reference evidence="1" key="1">
    <citation type="submission" date="2019-04" db="EMBL/GenBank/DDBJ databases">
        <title>Friends and foes A comparative genomics study of 23 Aspergillus species from section Flavi.</title>
        <authorList>
            <consortium name="DOE Joint Genome Institute"/>
            <person name="Kjaerbolling I."/>
            <person name="Vesth T."/>
            <person name="Frisvad J.C."/>
            <person name="Nybo J.L."/>
            <person name="Theobald S."/>
            <person name="Kildgaard S."/>
            <person name="Isbrandt T."/>
            <person name="Kuo A."/>
            <person name="Sato A."/>
            <person name="Lyhne E.K."/>
            <person name="Kogle M.E."/>
            <person name="Wiebenga A."/>
            <person name="Kun R.S."/>
            <person name="Lubbers R.J."/>
            <person name="Makela M.R."/>
            <person name="Barry K."/>
            <person name="Chovatia M."/>
            <person name="Clum A."/>
            <person name="Daum C."/>
            <person name="Haridas S."/>
            <person name="He G."/>
            <person name="LaButti K."/>
            <person name="Lipzen A."/>
            <person name="Mondo S."/>
            <person name="Riley R."/>
            <person name="Salamov A."/>
            <person name="Simmons B.A."/>
            <person name="Magnuson J.K."/>
            <person name="Henrissat B."/>
            <person name="Mortensen U.H."/>
            <person name="Larsen T.O."/>
            <person name="Devries R.P."/>
            <person name="Grigoriev I.V."/>
            <person name="Machida M."/>
            <person name="Baker S.E."/>
            <person name="Andersen M.R."/>
        </authorList>
    </citation>
    <scope>NUCLEOTIDE SEQUENCE [LARGE SCALE GENOMIC DNA]</scope>
    <source>
        <strain evidence="1">CBS 121.62</strain>
    </source>
</reference>
<proteinExistence type="predicted"/>
<dbReference type="EMBL" id="ML734559">
    <property type="protein sequence ID" value="KAB8251589.1"/>
    <property type="molecule type" value="Genomic_DNA"/>
</dbReference>
<dbReference type="VEuPathDB" id="FungiDB:AFLA_003335"/>
<organism evidence="1">
    <name type="scientific">Aspergillus flavus</name>
    <dbReference type="NCBI Taxonomy" id="5059"/>
    <lineage>
        <taxon>Eukaryota</taxon>
        <taxon>Fungi</taxon>
        <taxon>Dikarya</taxon>
        <taxon>Ascomycota</taxon>
        <taxon>Pezizomycotina</taxon>
        <taxon>Eurotiomycetes</taxon>
        <taxon>Eurotiomycetidae</taxon>
        <taxon>Eurotiales</taxon>
        <taxon>Aspergillaceae</taxon>
        <taxon>Aspergillus</taxon>
        <taxon>Aspergillus subgen. Circumdati</taxon>
    </lineage>
</organism>
<dbReference type="VEuPathDB" id="FungiDB:F9C07_2135900"/>
<dbReference type="Proteomes" id="UP000325434">
    <property type="component" value="Unassembled WGS sequence"/>
</dbReference>
<evidence type="ECO:0000313" key="1">
    <source>
        <dbReference type="EMBL" id="KAB8251589.1"/>
    </source>
</evidence>
<name>A0A5N6HD56_ASPFL</name>